<evidence type="ECO:0000256" key="1">
    <source>
        <dbReference type="ARBA" id="ARBA00022617"/>
    </source>
</evidence>
<dbReference type="SMART" id="SM01117">
    <property type="entry name" value="Cyt-b5"/>
    <property type="match status" value="1"/>
</dbReference>
<dbReference type="Proteomes" id="UP000657918">
    <property type="component" value="Chromosome 16"/>
</dbReference>
<dbReference type="PROSITE" id="PS00191">
    <property type="entry name" value="CYTOCHROME_B5_1"/>
    <property type="match status" value="1"/>
</dbReference>
<dbReference type="PROSITE" id="PS50255">
    <property type="entry name" value="CYTOCHROME_B5_2"/>
    <property type="match status" value="1"/>
</dbReference>
<dbReference type="InterPro" id="IPR001199">
    <property type="entry name" value="Cyt_B5-like_heme/steroid-bd"/>
</dbReference>
<keyword evidence="2 4" id="KW-0479">Metal-binding</keyword>
<dbReference type="GO" id="GO:0004128">
    <property type="term" value="F:cytochrome-b5 reductase activity, acting on NAD(P)H"/>
    <property type="evidence" value="ECO:0007669"/>
    <property type="project" value="TreeGrafter"/>
</dbReference>
<evidence type="ECO:0000256" key="2">
    <source>
        <dbReference type="ARBA" id="ARBA00022723"/>
    </source>
</evidence>
<sequence>MDNDDDFTFCQAGLPVEKNGPEAEILASDIGGIIITDGFSNGTNSSQGGGVWRDSLPSDADSKDERTVGSLSFNVIDASARGESSGVPRQVASGNAGTSAVKFDEKKVSARKPVARSKVPFEKGFSQMDWLKLTRTHPDLAGLKGQSNKRLISMDEVKQHQTEGSMWTVLKGRVYNLSPYLNFHPGGADILMKAVGKDCTSLFTQSLEKSISLVYADVYLNEDVLHDCAFRDKYHAWVNAEFLLEKCLVGTLDVGQ</sequence>
<evidence type="ECO:0000256" key="5">
    <source>
        <dbReference type="SAM" id="MobiDB-lite"/>
    </source>
</evidence>
<dbReference type="PANTHER" id="PTHR46237:SF1">
    <property type="entry name" value="CYTOCHROME B5 REDUCTASE 4"/>
    <property type="match status" value="1"/>
</dbReference>
<comment type="similarity">
    <text evidence="4">Belongs to the cytochrome b5 family.</text>
</comment>
<dbReference type="PANTHER" id="PTHR46237">
    <property type="entry name" value="CYTOCHROME B5 REDUCTASE 4 FAMILY MEMBER"/>
    <property type="match status" value="1"/>
</dbReference>
<evidence type="ECO:0000259" key="6">
    <source>
        <dbReference type="PROSITE" id="PS50255"/>
    </source>
</evidence>
<gene>
    <name evidence="7" type="ORF">SADUNF_Sadunf16G0151200</name>
</gene>
<keyword evidence="1 4" id="KW-0349">Heme</keyword>
<dbReference type="InterPro" id="IPR036400">
    <property type="entry name" value="Cyt_B5-like_heme/steroid_sf"/>
</dbReference>
<dbReference type="OrthoDB" id="432299at2759"/>
<comment type="caution">
    <text evidence="7">The sequence shown here is derived from an EMBL/GenBank/DDBJ whole genome shotgun (WGS) entry which is preliminary data.</text>
</comment>
<dbReference type="InterPro" id="IPR051872">
    <property type="entry name" value="Cytochrome_b5/Flavoprotein_Rdt"/>
</dbReference>
<dbReference type="GO" id="GO:0020037">
    <property type="term" value="F:heme binding"/>
    <property type="evidence" value="ECO:0007669"/>
    <property type="project" value="UniProtKB-UniRule"/>
</dbReference>
<dbReference type="AlphaFoldDB" id="A0A835JBA3"/>
<feature type="domain" description="Cytochrome b5 heme-binding" evidence="6">
    <location>
        <begin position="149"/>
        <end position="253"/>
    </location>
</feature>
<evidence type="ECO:0000313" key="7">
    <source>
        <dbReference type="EMBL" id="KAF9665703.1"/>
    </source>
</evidence>
<keyword evidence="8" id="KW-1185">Reference proteome</keyword>
<evidence type="ECO:0000256" key="3">
    <source>
        <dbReference type="ARBA" id="ARBA00023004"/>
    </source>
</evidence>
<protein>
    <recommendedName>
        <fullName evidence="6">Cytochrome b5 heme-binding domain-containing protein</fullName>
    </recommendedName>
</protein>
<proteinExistence type="inferred from homology"/>
<organism evidence="7 8">
    <name type="scientific">Salix dunnii</name>
    <dbReference type="NCBI Taxonomy" id="1413687"/>
    <lineage>
        <taxon>Eukaryota</taxon>
        <taxon>Viridiplantae</taxon>
        <taxon>Streptophyta</taxon>
        <taxon>Embryophyta</taxon>
        <taxon>Tracheophyta</taxon>
        <taxon>Spermatophyta</taxon>
        <taxon>Magnoliopsida</taxon>
        <taxon>eudicotyledons</taxon>
        <taxon>Gunneridae</taxon>
        <taxon>Pentapetalae</taxon>
        <taxon>rosids</taxon>
        <taxon>fabids</taxon>
        <taxon>Malpighiales</taxon>
        <taxon>Salicaceae</taxon>
        <taxon>Saliceae</taxon>
        <taxon>Salix</taxon>
    </lineage>
</organism>
<dbReference type="SUPFAM" id="SSF55856">
    <property type="entry name" value="Cytochrome b5-like heme/steroid binding domain"/>
    <property type="match status" value="1"/>
</dbReference>
<dbReference type="InterPro" id="IPR018506">
    <property type="entry name" value="Cyt_B5_heme-BS"/>
</dbReference>
<accession>A0A835JBA3</accession>
<keyword evidence="3 4" id="KW-0408">Iron</keyword>
<dbReference type="GO" id="GO:0046872">
    <property type="term" value="F:metal ion binding"/>
    <property type="evidence" value="ECO:0007669"/>
    <property type="project" value="UniProtKB-UniRule"/>
</dbReference>
<dbReference type="GO" id="GO:0005737">
    <property type="term" value="C:cytoplasm"/>
    <property type="evidence" value="ECO:0007669"/>
    <property type="project" value="TreeGrafter"/>
</dbReference>
<name>A0A835JBA3_9ROSI</name>
<evidence type="ECO:0000313" key="8">
    <source>
        <dbReference type="Proteomes" id="UP000657918"/>
    </source>
</evidence>
<evidence type="ECO:0000256" key="4">
    <source>
        <dbReference type="RuleBase" id="RU362121"/>
    </source>
</evidence>
<feature type="region of interest" description="Disordered" evidence="5">
    <location>
        <begin position="44"/>
        <end position="65"/>
    </location>
</feature>
<dbReference type="EMBL" id="JADGMS010000016">
    <property type="protein sequence ID" value="KAF9665703.1"/>
    <property type="molecule type" value="Genomic_DNA"/>
</dbReference>
<dbReference type="Gene3D" id="3.10.120.10">
    <property type="entry name" value="Cytochrome b5-like heme/steroid binding domain"/>
    <property type="match status" value="1"/>
</dbReference>
<dbReference type="Pfam" id="PF00173">
    <property type="entry name" value="Cyt-b5"/>
    <property type="match status" value="1"/>
</dbReference>
<reference evidence="7 8" key="1">
    <citation type="submission" date="2020-10" db="EMBL/GenBank/DDBJ databases">
        <title>Plant Genome Project.</title>
        <authorList>
            <person name="Zhang R.-G."/>
        </authorList>
    </citation>
    <scope>NUCLEOTIDE SEQUENCE [LARGE SCALE GENOMIC DNA]</scope>
    <source>
        <strain evidence="7">FAFU-HL-1</strain>
        <tissue evidence="7">Leaf</tissue>
    </source>
</reference>